<evidence type="ECO:0000313" key="6">
    <source>
        <dbReference type="Proteomes" id="UP000175989"/>
    </source>
</evidence>
<dbReference type="GO" id="GO:0030798">
    <property type="term" value="F:trans-aconitate 2-methyltransferase activity"/>
    <property type="evidence" value="ECO:0007669"/>
    <property type="project" value="UniProtKB-EC"/>
</dbReference>
<protein>
    <submittedName>
        <fullName evidence="5">Trans-aconitate 2-methyltransferase</fullName>
        <ecNumber evidence="5">2.1.1.144</ecNumber>
    </submittedName>
</protein>
<evidence type="ECO:0000256" key="2">
    <source>
        <dbReference type="ARBA" id="ARBA00022679"/>
    </source>
</evidence>
<dbReference type="RefSeq" id="WP_070246870.1">
    <property type="nucleotide sequence ID" value="NZ_LROM01000059.1"/>
</dbReference>
<dbReference type="InterPro" id="IPR041698">
    <property type="entry name" value="Methyltransf_25"/>
</dbReference>
<dbReference type="CDD" id="cd02440">
    <property type="entry name" value="AdoMet_MTases"/>
    <property type="match status" value="1"/>
</dbReference>
<evidence type="ECO:0000256" key="1">
    <source>
        <dbReference type="ARBA" id="ARBA00022603"/>
    </source>
</evidence>
<dbReference type="PANTHER" id="PTHR43464:SF19">
    <property type="entry name" value="UBIQUINONE BIOSYNTHESIS O-METHYLTRANSFERASE, MITOCHONDRIAL"/>
    <property type="match status" value="1"/>
</dbReference>
<dbReference type="PATRIC" id="fig|762836.4.peg.1183"/>
<gene>
    <name evidence="5" type="primary">tam_1</name>
    <name evidence="5" type="ORF">DUPY_11330</name>
</gene>
<accession>A0A1E7X565</accession>
<sequence>MTITNRHTHFQQLYTQDADPWKVRQRWYEQRKRSLLLACLPLQRYRRAFEPACGNGELTAALAHRAEYVLATDLSPEAVRLTQQRMQKEHPSDASRVTVRQQVVPQEWPDENPFDLIVISEMAYYLPEHEVANLRQRCLESLADNGTLVLCHWRWPFADRQLDSADIHAGFDGAPGMHRLMQHSEADLLLDIWSRNPSSVAQLEGLAP</sequence>
<dbReference type="EMBL" id="LROM01000059">
    <property type="protein sequence ID" value="OFA07589.1"/>
    <property type="molecule type" value="Genomic_DNA"/>
</dbReference>
<evidence type="ECO:0000256" key="3">
    <source>
        <dbReference type="ARBA" id="ARBA00022691"/>
    </source>
</evidence>
<feature type="domain" description="Methyltransferase" evidence="4">
    <location>
        <begin position="52"/>
        <end position="146"/>
    </location>
</feature>
<keyword evidence="3" id="KW-0949">S-adenosyl-L-methionine</keyword>
<dbReference type="Proteomes" id="UP000175989">
    <property type="component" value="Unassembled WGS sequence"/>
</dbReference>
<reference evidence="6" key="1">
    <citation type="journal article" date="2016" name="Front. Microbiol.">
        <title>Molecular Keys to the Janthinobacterium and Duganella spp. Interaction with the Plant Pathogen Fusarium graminearum.</title>
        <authorList>
            <person name="Haack F.S."/>
            <person name="Poehlein A."/>
            <person name="Kroger C."/>
            <person name="Voigt C.A."/>
            <person name="Piepenbring M."/>
            <person name="Bode H.B."/>
            <person name="Daniel R."/>
            <person name="Schafer W."/>
            <person name="Streit W.R."/>
        </authorList>
    </citation>
    <scope>NUCLEOTIDE SEQUENCE [LARGE SCALE GENOMIC DNA]</scope>
    <source>
        <strain evidence="6">T54</strain>
    </source>
</reference>
<dbReference type="SUPFAM" id="SSF53335">
    <property type="entry name" value="S-adenosyl-L-methionine-dependent methyltransferases"/>
    <property type="match status" value="1"/>
</dbReference>
<evidence type="ECO:0000259" key="4">
    <source>
        <dbReference type="Pfam" id="PF13649"/>
    </source>
</evidence>
<proteinExistence type="predicted"/>
<dbReference type="InterPro" id="IPR029063">
    <property type="entry name" value="SAM-dependent_MTases_sf"/>
</dbReference>
<dbReference type="Gene3D" id="3.40.50.150">
    <property type="entry name" value="Vaccinia Virus protein VP39"/>
    <property type="match status" value="1"/>
</dbReference>
<keyword evidence="2 5" id="KW-0808">Transferase</keyword>
<keyword evidence="6" id="KW-1185">Reference proteome</keyword>
<dbReference type="OrthoDB" id="116799at2"/>
<dbReference type="GO" id="GO:0032259">
    <property type="term" value="P:methylation"/>
    <property type="evidence" value="ECO:0007669"/>
    <property type="project" value="UniProtKB-KW"/>
</dbReference>
<name>A0A1E7X565_9BURK</name>
<dbReference type="Pfam" id="PF13649">
    <property type="entry name" value="Methyltransf_25"/>
    <property type="match status" value="1"/>
</dbReference>
<keyword evidence="1 5" id="KW-0489">Methyltransferase</keyword>
<dbReference type="PANTHER" id="PTHR43464">
    <property type="entry name" value="METHYLTRANSFERASE"/>
    <property type="match status" value="1"/>
</dbReference>
<dbReference type="EC" id="2.1.1.144" evidence="5"/>
<organism evidence="5 6">
    <name type="scientific">Duganella phyllosphaerae</name>
    <dbReference type="NCBI Taxonomy" id="762836"/>
    <lineage>
        <taxon>Bacteria</taxon>
        <taxon>Pseudomonadati</taxon>
        <taxon>Pseudomonadota</taxon>
        <taxon>Betaproteobacteria</taxon>
        <taxon>Burkholderiales</taxon>
        <taxon>Oxalobacteraceae</taxon>
        <taxon>Telluria group</taxon>
        <taxon>Duganella</taxon>
    </lineage>
</organism>
<comment type="caution">
    <text evidence="5">The sequence shown here is derived from an EMBL/GenBank/DDBJ whole genome shotgun (WGS) entry which is preliminary data.</text>
</comment>
<dbReference type="AlphaFoldDB" id="A0A1E7X565"/>
<evidence type="ECO:0000313" key="5">
    <source>
        <dbReference type="EMBL" id="OFA07589.1"/>
    </source>
</evidence>